<dbReference type="SMART" id="SM00852">
    <property type="entry name" value="MoCF_biosynth"/>
    <property type="match status" value="1"/>
</dbReference>
<dbReference type="SUPFAM" id="SSF53218">
    <property type="entry name" value="Molybdenum cofactor biosynthesis proteins"/>
    <property type="match status" value="1"/>
</dbReference>
<dbReference type="Gene3D" id="3.40.980.10">
    <property type="entry name" value="MoaB/Mog-like domain"/>
    <property type="match status" value="1"/>
</dbReference>
<dbReference type="AlphaFoldDB" id="A0AAD4R803"/>
<protein>
    <recommendedName>
        <fullName evidence="3">molybdopterin molybdotransferase</fullName>
        <ecNumber evidence="3">2.10.1.1</ecNumber>
    </recommendedName>
</protein>
<comment type="pathway">
    <text evidence="1">Cofactor biosynthesis; molybdopterin biosynthesis.</text>
</comment>
<evidence type="ECO:0000256" key="3">
    <source>
        <dbReference type="ARBA" id="ARBA00013269"/>
    </source>
</evidence>
<keyword evidence="7" id="KW-1185">Reference proteome</keyword>
<evidence type="ECO:0000313" key="7">
    <source>
        <dbReference type="Proteomes" id="UP001201812"/>
    </source>
</evidence>
<evidence type="ECO:0000256" key="2">
    <source>
        <dbReference type="ARBA" id="ARBA00007589"/>
    </source>
</evidence>
<dbReference type="InterPro" id="IPR051920">
    <property type="entry name" value="MPT_Adenylyltrnsfr/MoaC-Rel"/>
</dbReference>
<dbReference type="NCBIfam" id="TIGR00177">
    <property type="entry name" value="molyb_syn"/>
    <property type="match status" value="1"/>
</dbReference>
<sequence>MKISVITVSDSCSKDRSLDKSGPILIELLNESTVLKEVELLDYLIVPDETDQIESALWKCIKNDSNVILTTGGTGFAKRDVTPEATKKVIKKECPGIVTAILVKGLEKTPMAALSRLAAGIVENSLIINLPGSPKAVREGFEVIEGLLPHSVALLQDNTKEVSDVHKNT</sequence>
<dbReference type="Pfam" id="PF00994">
    <property type="entry name" value="MoCF_biosynth"/>
    <property type="match status" value="1"/>
</dbReference>
<dbReference type="EMBL" id="JAKKPZ010000003">
    <property type="protein sequence ID" value="KAI1723277.1"/>
    <property type="molecule type" value="Genomic_DNA"/>
</dbReference>
<dbReference type="GO" id="GO:0061599">
    <property type="term" value="F:molybdopterin molybdotransferase activity"/>
    <property type="evidence" value="ECO:0007669"/>
    <property type="project" value="UniProtKB-EC"/>
</dbReference>
<comment type="similarity">
    <text evidence="2">In the N-terminal section; belongs to the MoaB/Mog family.</text>
</comment>
<dbReference type="CDD" id="cd00886">
    <property type="entry name" value="MogA_MoaB"/>
    <property type="match status" value="1"/>
</dbReference>
<dbReference type="InterPro" id="IPR008284">
    <property type="entry name" value="MoCF_biosynth_CS"/>
</dbReference>
<evidence type="ECO:0000259" key="5">
    <source>
        <dbReference type="SMART" id="SM00852"/>
    </source>
</evidence>
<evidence type="ECO:0000256" key="1">
    <source>
        <dbReference type="ARBA" id="ARBA00005046"/>
    </source>
</evidence>
<name>A0AAD4R803_9BILA</name>
<dbReference type="PANTHER" id="PTHR43764:SF1">
    <property type="entry name" value="MOLYBDOPTERIN MOLYBDOTRANSFERASE"/>
    <property type="match status" value="1"/>
</dbReference>
<dbReference type="PROSITE" id="PS01078">
    <property type="entry name" value="MOCF_BIOSYNTHESIS_1"/>
    <property type="match status" value="1"/>
</dbReference>
<gene>
    <name evidence="6" type="ORF">DdX_03429</name>
</gene>
<comment type="caution">
    <text evidence="6">The sequence shown here is derived from an EMBL/GenBank/DDBJ whole genome shotgun (WGS) entry which is preliminary data.</text>
</comment>
<dbReference type="GO" id="GO:0006777">
    <property type="term" value="P:Mo-molybdopterin cofactor biosynthetic process"/>
    <property type="evidence" value="ECO:0007669"/>
    <property type="project" value="UniProtKB-KW"/>
</dbReference>
<organism evidence="6 7">
    <name type="scientific">Ditylenchus destructor</name>
    <dbReference type="NCBI Taxonomy" id="166010"/>
    <lineage>
        <taxon>Eukaryota</taxon>
        <taxon>Metazoa</taxon>
        <taxon>Ecdysozoa</taxon>
        <taxon>Nematoda</taxon>
        <taxon>Chromadorea</taxon>
        <taxon>Rhabditida</taxon>
        <taxon>Tylenchina</taxon>
        <taxon>Tylenchomorpha</taxon>
        <taxon>Sphaerularioidea</taxon>
        <taxon>Anguinidae</taxon>
        <taxon>Anguininae</taxon>
        <taxon>Ditylenchus</taxon>
    </lineage>
</organism>
<dbReference type="PANTHER" id="PTHR43764">
    <property type="entry name" value="MOLYBDENUM COFACTOR BIOSYNTHESIS"/>
    <property type="match status" value="1"/>
</dbReference>
<dbReference type="InterPro" id="IPR001453">
    <property type="entry name" value="MoaB/Mog_dom"/>
</dbReference>
<reference evidence="6" key="1">
    <citation type="submission" date="2022-01" db="EMBL/GenBank/DDBJ databases">
        <title>Genome Sequence Resource for Two Populations of Ditylenchus destructor, the Migratory Endoparasitic Phytonematode.</title>
        <authorList>
            <person name="Zhang H."/>
            <person name="Lin R."/>
            <person name="Xie B."/>
        </authorList>
    </citation>
    <scope>NUCLEOTIDE SEQUENCE</scope>
    <source>
        <strain evidence="6">BazhouSP</strain>
    </source>
</reference>
<dbReference type="InterPro" id="IPR036425">
    <property type="entry name" value="MoaB/Mog-like_dom_sf"/>
</dbReference>
<evidence type="ECO:0000256" key="4">
    <source>
        <dbReference type="ARBA" id="ARBA00023150"/>
    </source>
</evidence>
<keyword evidence="4" id="KW-0501">Molybdenum cofactor biosynthesis</keyword>
<accession>A0AAD4R803</accession>
<feature type="domain" description="MoaB/Mog" evidence="5">
    <location>
        <begin position="4"/>
        <end position="151"/>
    </location>
</feature>
<evidence type="ECO:0000313" key="6">
    <source>
        <dbReference type="EMBL" id="KAI1723277.1"/>
    </source>
</evidence>
<dbReference type="EC" id="2.10.1.1" evidence="3"/>
<proteinExistence type="inferred from homology"/>
<dbReference type="Proteomes" id="UP001201812">
    <property type="component" value="Unassembled WGS sequence"/>
</dbReference>